<keyword evidence="2" id="KW-1185">Reference proteome</keyword>
<dbReference type="Proteomes" id="UP000570474">
    <property type="component" value="Unassembled WGS sequence"/>
</dbReference>
<protein>
    <submittedName>
        <fullName evidence="1">DUF3800 domain-containing protein</fullName>
    </submittedName>
</protein>
<name>A0A847RCG3_9BACT</name>
<sequence length="230" mass="27765">MSYTFNVYCDESCHLENDHKPYMILSYISVPYNVLRISKEMLLNLKESHDVKGEIKWSEIFAHKEKFYNDLIDFFFNTELVFRSIIIKKSAIRKDENNPKYFDDFYYKMYYQLLYHKINMEYNYNIYLDIKDTLSASKARKLKDILKVDYAHIRTLQNIRSHESIFMQLTDFFMGAINYKLNVPDDEKKGKVSIVKNRLISRIEKKCNHPLNSKTKKNEEKFNQFFIELS</sequence>
<accession>A0A847RCG3</accession>
<comment type="caution">
    <text evidence="1">The sequence shown here is derived from an EMBL/GenBank/DDBJ whole genome shotgun (WGS) entry which is preliminary data.</text>
</comment>
<dbReference type="InterPro" id="IPR024524">
    <property type="entry name" value="DUF3800"/>
</dbReference>
<evidence type="ECO:0000313" key="1">
    <source>
        <dbReference type="EMBL" id="NLR64759.1"/>
    </source>
</evidence>
<evidence type="ECO:0000313" key="2">
    <source>
        <dbReference type="Proteomes" id="UP000570474"/>
    </source>
</evidence>
<reference evidence="1 2" key="1">
    <citation type="submission" date="2020-04" db="EMBL/GenBank/DDBJ databases">
        <authorList>
            <person name="Yin C."/>
        </authorList>
    </citation>
    <scope>NUCLEOTIDE SEQUENCE [LARGE SCALE GENOMIC DNA]</scope>
    <source>
        <strain evidence="1 2">Ae27</strain>
    </source>
</reference>
<dbReference type="EMBL" id="JABAIA010000001">
    <property type="protein sequence ID" value="NLR64759.1"/>
    <property type="molecule type" value="Genomic_DNA"/>
</dbReference>
<dbReference type="AlphaFoldDB" id="A0A847RCG3"/>
<dbReference type="Pfam" id="PF12686">
    <property type="entry name" value="DUF3800"/>
    <property type="match status" value="1"/>
</dbReference>
<gene>
    <name evidence="1" type="ORF">HGH92_10625</name>
</gene>
<organism evidence="1 2">
    <name type="scientific">Chitinophaga varians</name>
    <dbReference type="NCBI Taxonomy" id="2202339"/>
    <lineage>
        <taxon>Bacteria</taxon>
        <taxon>Pseudomonadati</taxon>
        <taxon>Bacteroidota</taxon>
        <taxon>Chitinophagia</taxon>
        <taxon>Chitinophagales</taxon>
        <taxon>Chitinophagaceae</taxon>
        <taxon>Chitinophaga</taxon>
    </lineage>
</organism>
<dbReference type="RefSeq" id="WP_168870692.1">
    <property type="nucleotide sequence ID" value="NZ_JABAIA010000001.1"/>
</dbReference>
<proteinExistence type="predicted"/>